<dbReference type="AlphaFoldDB" id="A0A251U8R4"/>
<gene>
    <name evidence="3" type="ORF">HannXRQ_Chr08g0231011</name>
    <name evidence="2" type="ORF">HanXRQr2_Chr08g0347271</name>
</gene>
<dbReference type="Gramene" id="mRNA:HanXRQr2_Chr08g0347271">
    <property type="protein sequence ID" value="CDS:HanXRQr2_Chr08g0347271.1"/>
    <property type="gene ID" value="HanXRQr2_Chr08g0347271"/>
</dbReference>
<feature type="transmembrane region" description="Helical" evidence="1">
    <location>
        <begin position="12"/>
        <end position="29"/>
    </location>
</feature>
<reference evidence="2 4" key="1">
    <citation type="journal article" date="2017" name="Nature">
        <title>The sunflower genome provides insights into oil metabolism, flowering and Asterid evolution.</title>
        <authorList>
            <person name="Badouin H."/>
            <person name="Gouzy J."/>
            <person name="Grassa C.J."/>
            <person name="Murat F."/>
            <person name="Staton S.E."/>
            <person name="Cottret L."/>
            <person name="Lelandais-Briere C."/>
            <person name="Owens G.L."/>
            <person name="Carrere S."/>
            <person name="Mayjonade B."/>
            <person name="Legrand L."/>
            <person name="Gill N."/>
            <person name="Kane N.C."/>
            <person name="Bowers J.E."/>
            <person name="Hubner S."/>
            <person name="Bellec A."/>
            <person name="Berard A."/>
            <person name="Berges H."/>
            <person name="Blanchet N."/>
            <person name="Boniface M.C."/>
            <person name="Brunel D."/>
            <person name="Catrice O."/>
            <person name="Chaidir N."/>
            <person name="Claudel C."/>
            <person name="Donnadieu C."/>
            <person name="Faraut T."/>
            <person name="Fievet G."/>
            <person name="Helmstetter N."/>
            <person name="King M."/>
            <person name="Knapp S.J."/>
            <person name="Lai Z."/>
            <person name="Le Paslier M.C."/>
            <person name="Lippi Y."/>
            <person name="Lorenzon L."/>
            <person name="Mandel J.R."/>
            <person name="Marage G."/>
            <person name="Marchand G."/>
            <person name="Marquand E."/>
            <person name="Bret-Mestries E."/>
            <person name="Morien E."/>
            <person name="Nambeesan S."/>
            <person name="Nguyen T."/>
            <person name="Pegot-Espagnet P."/>
            <person name="Pouilly N."/>
            <person name="Raftis F."/>
            <person name="Sallet E."/>
            <person name="Schiex T."/>
            <person name="Thomas J."/>
            <person name="Vandecasteele C."/>
            <person name="Vares D."/>
            <person name="Vear F."/>
            <person name="Vautrin S."/>
            <person name="Crespi M."/>
            <person name="Mangin B."/>
            <person name="Burke J.M."/>
            <person name="Salse J."/>
            <person name="Munos S."/>
            <person name="Vincourt P."/>
            <person name="Rieseberg L.H."/>
            <person name="Langlade N.B."/>
        </authorList>
    </citation>
    <scope>NUCLEOTIDE SEQUENCE [LARGE SCALE GENOMIC DNA]</scope>
    <source>
        <strain evidence="4">cv. SF193</strain>
        <tissue evidence="2">Leaves</tissue>
    </source>
</reference>
<dbReference type="EMBL" id="CM007897">
    <property type="protein sequence ID" value="OTG19162.1"/>
    <property type="molecule type" value="Genomic_DNA"/>
</dbReference>
<evidence type="ECO:0000313" key="2">
    <source>
        <dbReference type="EMBL" id="KAF5796083.1"/>
    </source>
</evidence>
<protein>
    <submittedName>
        <fullName evidence="3">Uncharacterized protein</fullName>
    </submittedName>
</protein>
<dbReference type="EMBL" id="MNCJ02000323">
    <property type="protein sequence ID" value="KAF5796083.1"/>
    <property type="molecule type" value="Genomic_DNA"/>
</dbReference>
<sequence>MIWPPFKSLLPVDVQPSFVFSFFFFRLGLVLAQNKILESIIGGSNFIHIIIYINLQHYFALVSFVTFIFSPLKFSFFYFCTYRHFRVLTPSIHTLKTLNNIHVHNKQTPYLSRVLTGDQRSELRRHVFLRRITHPYTHTLFSLSRAAPTTGDRGSGQLRHHFRQPQPLSDTLLASLMMTAEDDVSL</sequence>
<accession>A0A251U8R4</accession>
<feature type="transmembrane region" description="Helical" evidence="1">
    <location>
        <begin position="36"/>
        <end position="53"/>
    </location>
</feature>
<keyword evidence="1" id="KW-1133">Transmembrane helix</keyword>
<feature type="transmembrane region" description="Helical" evidence="1">
    <location>
        <begin position="59"/>
        <end position="80"/>
    </location>
</feature>
<dbReference type="InParanoid" id="A0A251U8R4"/>
<proteinExistence type="predicted"/>
<keyword evidence="4" id="KW-1185">Reference proteome</keyword>
<evidence type="ECO:0000313" key="3">
    <source>
        <dbReference type="EMBL" id="OTG19162.1"/>
    </source>
</evidence>
<dbReference type="Proteomes" id="UP000215914">
    <property type="component" value="Chromosome 8"/>
</dbReference>
<reference evidence="3" key="2">
    <citation type="submission" date="2017-02" db="EMBL/GenBank/DDBJ databases">
        <title>Sunflower complete genome.</title>
        <authorList>
            <person name="Langlade N."/>
            <person name="Munos S."/>
        </authorList>
    </citation>
    <scope>NUCLEOTIDE SEQUENCE [LARGE SCALE GENOMIC DNA]</scope>
    <source>
        <tissue evidence="3">Leaves</tissue>
    </source>
</reference>
<reference evidence="2" key="3">
    <citation type="submission" date="2020-06" db="EMBL/GenBank/DDBJ databases">
        <title>Helianthus annuus Genome sequencing and assembly Release 2.</title>
        <authorList>
            <person name="Gouzy J."/>
            <person name="Langlade N."/>
            <person name="Munos S."/>
        </authorList>
    </citation>
    <scope>NUCLEOTIDE SEQUENCE</scope>
    <source>
        <tissue evidence="2">Leaves</tissue>
    </source>
</reference>
<name>A0A251U8R4_HELAN</name>
<keyword evidence="1" id="KW-0812">Transmembrane</keyword>
<keyword evidence="1" id="KW-0472">Membrane</keyword>
<evidence type="ECO:0000256" key="1">
    <source>
        <dbReference type="SAM" id="Phobius"/>
    </source>
</evidence>
<evidence type="ECO:0000313" key="4">
    <source>
        <dbReference type="Proteomes" id="UP000215914"/>
    </source>
</evidence>
<organism evidence="3 4">
    <name type="scientific">Helianthus annuus</name>
    <name type="common">Common sunflower</name>
    <dbReference type="NCBI Taxonomy" id="4232"/>
    <lineage>
        <taxon>Eukaryota</taxon>
        <taxon>Viridiplantae</taxon>
        <taxon>Streptophyta</taxon>
        <taxon>Embryophyta</taxon>
        <taxon>Tracheophyta</taxon>
        <taxon>Spermatophyta</taxon>
        <taxon>Magnoliopsida</taxon>
        <taxon>eudicotyledons</taxon>
        <taxon>Gunneridae</taxon>
        <taxon>Pentapetalae</taxon>
        <taxon>asterids</taxon>
        <taxon>campanulids</taxon>
        <taxon>Asterales</taxon>
        <taxon>Asteraceae</taxon>
        <taxon>Asteroideae</taxon>
        <taxon>Heliantheae alliance</taxon>
        <taxon>Heliantheae</taxon>
        <taxon>Helianthus</taxon>
    </lineage>
</organism>